<dbReference type="InterPro" id="IPR053112">
    <property type="entry name" value="Fungal_Dehydratase/Hydratase"/>
</dbReference>
<proteinExistence type="predicted"/>
<accession>A0ABR1HWS0</accession>
<dbReference type="PANTHER" id="PTHR40617:SF1">
    <property type="entry name" value="ATTH DOMAIN-CONTAINING PROTEIN-RELATED"/>
    <property type="match status" value="1"/>
</dbReference>
<dbReference type="Gene3D" id="2.40.370.10">
    <property type="entry name" value="AttH-like domain"/>
    <property type="match status" value="1"/>
</dbReference>
<reference evidence="1 2" key="1">
    <citation type="journal article" date="2025" name="Microbiol. Resour. Announc.">
        <title>Draft genome sequences for Neonectria magnoliae and Neonectria punicea, canker pathogens of Liriodendron tulipifera and Acer saccharum in West Virginia.</title>
        <authorList>
            <person name="Petronek H.M."/>
            <person name="Kasson M.T."/>
            <person name="Metheny A.M."/>
            <person name="Stauder C.M."/>
            <person name="Lovett B."/>
            <person name="Lynch S.C."/>
            <person name="Garnas J.R."/>
            <person name="Kasson L.R."/>
            <person name="Stajich J.E."/>
        </authorList>
    </citation>
    <scope>NUCLEOTIDE SEQUENCE [LARGE SCALE GENOMIC DNA]</scope>
    <source>
        <strain evidence="1 2">NRRL 64651</strain>
    </source>
</reference>
<evidence type="ECO:0000313" key="2">
    <source>
        <dbReference type="Proteomes" id="UP001498421"/>
    </source>
</evidence>
<dbReference type="Proteomes" id="UP001498421">
    <property type="component" value="Unassembled WGS sequence"/>
</dbReference>
<organism evidence="1 2">
    <name type="scientific">Neonectria magnoliae</name>
    <dbReference type="NCBI Taxonomy" id="2732573"/>
    <lineage>
        <taxon>Eukaryota</taxon>
        <taxon>Fungi</taxon>
        <taxon>Dikarya</taxon>
        <taxon>Ascomycota</taxon>
        <taxon>Pezizomycotina</taxon>
        <taxon>Sordariomycetes</taxon>
        <taxon>Hypocreomycetidae</taxon>
        <taxon>Hypocreales</taxon>
        <taxon>Nectriaceae</taxon>
        <taxon>Neonectria</taxon>
    </lineage>
</organism>
<name>A0ABR1HWS0_9HYPO</name>
<sequence length="211" mass="23488">MYDGGSAAFFWGTDYDREWSAPNSLTSGTLTINGTQHEVGPKRSTSWYDRQWGVGIATAGWYWFSSHLTDGTRICACVLNPIVDYHKSFATVLRTDGTQEVVTVFPDLKPQNSRISKNPNITYYESYTLTFPEKKSSLKITVPFGKERQHGELDGAETNVALYETHATVEGTWEGKGAHGSIFTLPPMHRVSPPVPMLLLTVATDYGDSWV</sequence>
<protein>
    <submittedName>
        <fullName evidence="1">Uncharacterized protein</fullName>
    </submittedName>
</protein>
<dbReference type="SUPFAM" id="SSF159245">
    <property type="entry name" value="AttH-like"/>
    <property type="match status" value="1"/>
</dbReference>
<evidence type="ECO:0000313" key="1">
    <source>
        <dbReference type="EMBL" id="KAK7425725.1"/>
    </source>
</evidence>
<gene>
    <name evidence="1" type="ORF">QQZ08_007824</name>
</gene>
<dbReference type="Pfam" id="PF17186">
    <property type="entry name" value="Lipocalin_9"/>
    <property type="match status" value="1"/>
</dbReference>
<dbReference type="EMBL" id="JAZAVK010000077">
    <property type="protein sequence ID" value="KAK7425725.1"/>
    <property type="molecule type" value="Genomic_DNA"/>
</dbReference>
<dbReference type="PANTHER" id="PTHR40617">
    <property type="entry name" value="TERPENE CYCLASE ASQC"/>
    <property type="match status" value="1"/>
</dbReference>
<comment type="caution">
    <text evidence="1">The sequence shown here is derived from an EMBL/GenBank/DDBJ whole genome shotgun (WGS) entry which is preliminary data.</text>
</comment>
<dbReference type="InterPro" id="IPR023374">
    <property type="entry name" value="AttH-like_dom_sf"/>
</dbReference>
<keyword evidence="2" id="KW-1185">Reference proteome</keyword>